<keyword evidence="3" id="KW-1185">Reference proteome</keyword>
<name>A0AAV2R5K3_MEGNR</name>
<evidence type="ECO:0000259" key="1">
    <source>
        <dbReference type="SMART" id="SM00355"/>
    </source>
</evidence>
<proteinExistence type="predicted"/>
<dbReference type="EMBL" id="CAXKWB010014242">
    <property type="protein sequence ID" value="CAL4110084.1"/>
    <property type="molecule type" value="Genomic_DNA"/>
</dbReference>
<dbReference type="InterPro" id="IPR013087">
    <property type="entry name" value="Znf_C2H2_type"/>
</dbReference>
<organism evidence="2 3">
    <name type="scientific">Meganyctiphanes norvegica</name>
    <name type="common">Northern krill</name>
    <name type="synonym">Thysanopoda norvegica</name>
    <dbReference type="NCBI Taxonomy" id="48144"/>
    <lineage>
        <taxon>Eukaryota</taxon>
        <taxon>Metazoa</taxon>
        <taxon>Ecdysozoa</taxon>
        <taxon>Arthropoda</taxon>
        <taxon>Crustacea</taxon>
        <taxon>Multicrustacea</taxon>
        <taxon>Malacostraca</taxon>
        <taxon>Eumalacostraca</taxon>
        <taxon>Eucarida</taxon>
        <taxon>Euphausiacea</taxon>
        <taxon>Euphausiidae</taxon>
        <taxon>Meganyctiphanes</taxon>
    </lineage>
</organism>
<evidence type="ECO:0000313" key="3">
    <source>
        <dbReference type="Proteomes" id="UP001497623"/>
    </source>
</evidence>
<feature type="non-terminal residue" evidence="2">
    <location>
        <position position="158"/>
    </location>
</feature>
<sequence>MLRCSICDFICISKLQMASHFFSIHTDAENVFGYTNCDFKTLNKKGLQSQSLTPRGIEIHEASAYQKQLAKALTKEVGSIIKESIKYKQTGELFDPIPLGIHSDPDFGKSGESINAHMYKCPLCEYKIKVMLTGFKSHRRNHMKEYYINKKILKEKKK</sequence>
<dbReference type="SMART" id="SM00355">
    <property type="entry name" value="ZnF_C2H2"/>
    <property type="match status" value="2"/>
</dbReference>
<feature type="domain" description="C2H2-type" evidence="1">
    <location>
        <begin position="2"/>
        <end position="25"/>
    </location>
</feature>
<dbReference type="Proteomes" id="UP001497623">
    <property type="component" value="Unassembled WGS sequence"/>
</dbReference>
<gene>
    <name evidence="2" type="ORF">MNOR_LOCUS19294</name>
</gene>
<dbReference type="AlphaFoldDB" id="A0AAV2R5K3"/>
<reference evidence="2 3" key="1">
    <citation type="submission" date="2024-05" db="EMBL/GenBank/DDBJ databases">
        <authorList>
            <person name="Wallberg A."/>
        </authorList>
    </citation>
    <scope>NUCLEOTIDE SEQUENCE [LARGE SCALE GENOMIC DNA]</scope>
</reference>
<feature type="domain" description="C2H2-type" evidence="1">
    <location>
        <begin position="119"/>
        <end position="142"/>
    </location>
</feature>
<evidence type="ECO:0000313" key="2">
    <source>
        <dbReference type="EMBL" id="CAL4110084.1"/>
    </source>
</evidence>
<comment type="caution">
    <text evidence="2">The sequence shown here is derived from an EMBL/GenBank/DDBJ whole genome shotgun (WGS) entry which is preliminary data.</text>
</comment>
<accession>A0AAV2R5K3</accession>
<protein>
    <recommendedName>
        <fullName evidence="1">C2H2-type domain-containing protein</fullName>
    </recommendedName>
</protein>